<dbReference type="GO" id="GO:0032790">
    <property type="term" value="P:ribosome disassembly"/>
    <property type="evidence" value="ECO:0007669"/>
    <property type="project" value="TreeGrafter"/>
</dbReference>
<dbReference type="AlphaFoldDB" id="A0A316W846"/>
<evidence type="ECO:0000313" key="3">
    <source>
        <dbReference type="Proteomes" id="UP000245783"/>
    </source>
</evidence>
<dbReference type="Gene3D" id="3.10.20.80">
    <property type="entry name" value="Translation initiation factor 3 (IF-3), N-terminal domain"/>
    <property type="match status" value="1"/>
</dbReference>
<reference evidence="2 3" key="1">
    <citation type="journal article" date="2018" name="Mol. Biol. Evol.">
        <title>Broad Genomic Sampling Reveals a Smut Pathogenic Ancestry of the Fungal Clade Ustilaginomycotina.</title>
        <authorList>
            <person name="Kijpornyongpan T."/>
            <person name="Mondo S.J."/>
            <person name="Barry K."/>
            <person name="Sandor L."/>
            <person name="Lee J."/>
            <person name="Lipzen A."/>
            <person name="Pangilinan J."/>
            <person name="LaButti K."/>
            <person name="Hainaut M."/>
            <person name="Henrissat B."/>
            <person name="Grigoriev I.V."/>
            <person name="Spatafora J.W."/>
            <person name="Aime M.C."/>
        </authorList>
    </citation>
    <scope>NUCLEOTIDE SEQUENCE [LARGE SCALE GENOMIC DNA]</scope>
    <source>
        <strain evidence="2 3">MCA 4658</strain>
    </source>
</reference>
<dbReference type="InterPro" id="IPR001288">
    <property type="entry name" value="Translation_initiation_fac_3"/>
</dbReference>
<dbReference type="EMBL" id="KZ819356">
    <property type="protein sequence ID" value="PWN45288.1"/>
    <property type="molecule type" value="Genomic_DNA"/>
</dbReference>
<dbReference type="GO" id="GO:0005739">
    <property type="term" value="C:mitochondrion"/>
    <property type="evidence" value="ECO:0007669"/>
    <property type="project" value="TreeGrafter"/>
</dbReference>
<dbReference type="RefSeq" id="XP_025372448.1">
    <property type="nucleotide sequence ID" value="XM_025513041.1"/>
</dbReference>
<organism evidence="2 3">
    <name type="scientific">Ceraceosorus guamensis</name>
    <dbReference type="NCBI Taxonomy" id="1522189"/>
    <lineage>
        <taxon>Eukaryota</taxon>
        <taxon>Fungi</taxon>
        <taxon>Dikarya</taxon>
        <taxon>Basidiomycota</taxon>
        <taxon>Ustilaginomycotina</taxon>
        <taxon>Exobasidiomycetes</taxon>
        <taxon>Ceraceosorales</taxon>
        <taxon>Ceraceosoraceae</taxon>
        <taxon>Ceraceosorus</taxon>
    </lineage>
</organism>
<dbReference type="STRING" id="1522189.A0A316W846"/>
<dbReference type="InParanoid" id="A0A316W846"/>
<dbReference type="OrthoDB" id="10257739at2759"/>
<dbReference type="GO" id="GO:0043022">
    <property type="term" value="F:ribosome binding"/>
    <property type="evidence" value="ECO:0007669"/>
    <property type="project" value="TreeGrafter"/>
</dbReference>
<dbReference type="GeneID" id="37034911"/>
<accession>A0A316W846</accession>
<evidence type="ECO:0000313" key="2">
    <source>
        <dbReference type="EMBL" id="PWN45288.1"/>
    </source>
</evidence>
<sequence>MTIRHTCLAAPRALSAGLRARNSLTAFAAPPPPSACSREAPGPSKAAPSHDTHQLHTIASSSRLPPLQSGRSSARHASNDASSSKYERRDEAIRAKQVRLVDPETGKLNETAESTKSLLQRIDRENWWLVQVTEGAPEEDKTGARLQVADEDTPIVKLVNRKQIYERAKEKKALKKSDPGAAARSETLEKTVQITWSSTPHDVKHKLLGGKTHLWRKRVGARVVVAITSKKGKGPAGGSTPESRLKLIEEITDLLCAPPEPNEIGRPELVQEAHVQQKGQLEWRMNGAAVDITFELASGKAK</sequence>
<protein>
    <submittedName>
        <fullName evidence="2">Uncharacterized protein</fullName>
    </submittedName>
</protein>
<dbReference type="PANTHER" id="PTHR10938">
    <property type="entry name" value="TRANSLATION INITIATION FACTOR IF-3"/>
    <property type="match status" value="1"/>
</dbReference>
<evidence type="ECO:0000256" key="1">
    <source>
        <dbReference type="SAM" id="MobiDB-lite"/>
    </source>
</evidence>
<gene>
    <name evidence="2" type="ORF">IE81DRAFT_320473</name>
</gene>
<dbReference type="GO" id="GO:0070124">
    <property type="term" value="P:mitochondrial translational initiation"/>
    <property type="evidence" value="ECO:0007669"/>
    <property type="project" value="TreeGrafter"/>
</dbReference>
<dbReference type="InterPro" id="IPR036787">
    <property type="entry name" value="T_IF-3_N_sf"/>
</dbReference>
<dbReference type="PANTHER" id="PTHR10938:SF0">
    <property type="entry name" value="TRANSLATION INITIATION FACTOR IF-3, MITOCHONDRIAL"/>
    <property type="match status" value="1"/>
</dbReference>
<dbReference type="Proteomes" id="UP000245783">
    <property type="component" value="Unassembled WGS sequence"/>
</dbReference>
<keyword evidence="3" id="KW-1185">Reference proteome</keyword>
<feature type="region of interest" description="Disordered" evidence="1">
    <location>
        <begin position="25"/>
        <end position="91"/>
    </location>
</feature>
<name>A0A316W846_9BASI</name>
<dbReference type="GO" id="GO:0003743">
    <property type="term" value="F:translation initiation factor activity"/>
    <property type="evidence" value="ECO:0007669"/>
    <property type="project" value="InterPro"/>
</dbReference>
<proteinExistence type="predicted"/>
<feature type="compositionally biased region" description="Polar residues" evidence="1">
    <location>
        <begin position="55"/>
        <end position="84"/>
    </location>
</feature>